<feature type="chain" id="PRO_5003466398" description="Integral membrane protein" evidence="2">
    <location>
        <begin position="19"/>
        <end position="516"/>
    </location>
</feature>
<accession>G4MZU8</accession>
<dbReference type="AlphaFoldDB" id="G4MZU8"/>
<feature type="transmembrane region" description="Helical" evidence="1">
    <location>
        <begin position="40"/>
        <end position="59"/>
    </location>
</feature>
<feature type="transmembrane region" description="Helical" evidence="1">
    <location>
        <begin position="389"/>
        <end position="409"/>
    </location>
</feature>
<dbReference type="InParanoid" id="G4MZU8"/>
<feature type="transmembrane region" description="Helical" evidence="1">
    <location>
        <begin position="468"/>
        <end position="494"/>
    </location>
</feature>
<dbReference type="HOGENOM" id="CLU_022883_5_1_1"/>
<dbReference type="EMBL" id="CM001233">
    <property type="protein sequence ID" value="EHA51392.1"/>
    <property type="molecule type" value="Genomic_DNA"/>
</dbReference>
<gene>
    <name evidence="3" type="ORF">MGG_16590</name>
</gene>
<keyword evidence="4" id="KW-1185">Reference proteome</keyword>
<dbReference type="OMA" id="DCIATPV"/>
<name>G4MZU8_PYRO7</name>
<reference evidence="3 4" key="1">
    <citation type="journal article" date="2005" name="Nature">
        <title>The genome sequence of the rice blast fungus Magnaporthe grisea.</title>
        <authorList>
            <person name="Dean R.A."/>
            <person name="Talbot N.J."/>
            <person name="Ebbole D.J."/>
            <person name="Farman M.L."/>
            <person name="Mitchell T.K."/>
            <person name="Orbach M.J."/>
            <person name="Thon M."/>
            <person name="Kulkarni R."/>
            <person name="Xu J.R."/>
            <person name="Pan H."/>
            <person name="Read N.D."/>
            <person name="Lee Y.H."/>
            <person name="Carbone I."/>
            <person name="Brown D."/>
            <person name="Oh Y.Y."/>
            <person name="Donofrio N."/>
            <person name="Jeong J.S."/>
            <person name="Soanes D.M."/>
            <person name="Djonovic S."/>
            <person name="Kolomiets E."/>
            <person name="Rehmeyer C."/>
            <person name="Li W."/>
            <person name="Harding M."/>
            <person name="Kim S."/>
            <person name="Lebrun M.H."/>
            <person name="Bohnert H."/>
            <person name="Coughlan S."/>
            <person name="Butler J."/>
            <person name="Calvo S."/>
            <person name="Ma L.J."/>
            <person name="Nicol R."/>
            <person name="Purcell S."/>
            <person name="Nusbaum C."/>
            <person name="Galagan J.E."/>
            <person name="Birren B.W."/>
        </authorList>
    </citation>
    <scope>NUCLEOTIDE SEQUENCE [LARGE SCALE GENOMIC DNA]</scope>
    <source>
        <strain evidence="4">70-15 / ATCC MYA-4617 / FGSC 8958</strain>
    </source>
</reference>
<keyword evidence="2" id="KW-0732">Signal</keyword>
<dbReference type="KEGG" id="mgr:MGG_16590"/>
<dbReference type="OrthoDB" id="3061561at2759"/>
<dbReference type="RefSeq" id="XP_003711199.1">
    <property type="nucleotide sequence ID" value="XM_003711151.1"/>
</dbReference>
<organism evidence="3 4">
    <name type="scientific">Pyricularia oryzae (strain 70-15 / ATCC MYA-4617 / FGSC 8958)</name>
    <name type="common">Rice blast fungus</name>
    <name type="synonym">Magnaporthe oryzae</name>
    <dbReference type="NCBI Taxonomy" id="242507"/>
    <lineage>
        <taxon>Eukaryota</taxon>
        <taxon>Fungi</taxon>
        <taxon>Dikarya</taxon>
        <taxon>Ascomycota</taxon>
        <taxon>Pezizomycotina</taxon>
        <taxon>Sordariomycetes</taxon>
        <taxon>Sordariomycetidae</taxon>
        <taxon>Magnaporthales</taxon>
        <taxon>Pyriculariaceae</taxon>
        <taxon>Pyricularia</taxon>
    </lineage>
</organism>
<dbReference type="GeneID" id="12986965"/>
<sequence>MRAWVLFTLITAPVLAWAAQTDSPLVGYVPDPRGRGTPSLLVSCILTLIVCVWSALHLNVPPRTQSTSRNILLNAQWIIAGMYAPEMVVFVAWRQWSSARLLQKMITEAADGKAGPSTDWTMTHSFFACTGGFAFEFDELDLVQDAEQDREAMPTPRLTLTARGVALLARCGHLPHVPREEIDDKSKANSLAKTTVLLQATWMLIQAVGRLIAGLPVTLLEVNTVAHVLCALSMYILWWHKPLLPQQPIILRDKDSSLLRRSSREGNTSPLKKTGSLETVSGITFFHQAPNDCLAILQAQRRKDTGTAFFERRPRVLGQGTKPSVASKRRWLNLAVAIDTYPQLMQHDRLLLRHHVGRANCVHLKPEQLMVDHVGNWPSSDLLRDVDGLVVGMVLWLANFVYGGIHMAAWNDHFPTEAEKWLWRGSSSYIAFCGGLWVVLNFAVSRIPKLNEFWEHWMDGKRSLAQSIALGIVVFICGLSLVFARVFIVVEAFIGIREMPTSVYATVEWTDILPHF</sequence>
<feature type="transmembrane region" description="Helical" evidence="1">
    <location>
        <begin position="71"/>
        <end position="93"/>
    </location>
</feature>
<keyword evidence="1" id="KW-0812">Transmembrane</keyword>
<dbReference type="eggNOG" id="ENOG502S6E5">
    <property type="taxonomic scope" value="Eukaryota"/>
</dbReference>
<dbReference type="VEuPathDB" id="FungiDB:MGG_16590"/>
<protein>
    <recommendedName>
        <fullName evidence="5">Integral membrane protein</fullName>
    </recommendedName>
</protein>
<feature type="transmembrane region" description="Helical" evidence="1">
    <location>
        <begin position="429"/>
        <end position="447"/>
    </location>
</feature>
<evidence type="ECO:0000256" key="2">
    <source>
        <dbReference type="SAM" id="SignalP"/>
    </source>
</evidence>
<dbReference type="PANTHER" id="PTHR35043:SF7">
    <property type="entry name" value="TRANSCRIPTION FACTOR DOMAIN-CONTAINING PROTEIN"/>
    <property type="match status" value="1"/>
</dbReference>
<keyword evidence="1" id="KW-0472">Membrane</keyword>
<evidence type="ECO:0000256" key="1">
    <source>
        <dbReference type="SAM" id="Phobius"/>
    </source>
</evidence>
<feature type="signal peptide" evidence="2">
    <location>
        <begin position="1"/>
        <end position="18"/>
    </location>
</feature>
<evidence type="ECO:0008006" key="5">
    <source>
        <dbReference type="Google" id="ProtNLM"/>
    </source>
</evidence>
<evidence type="ECO:0000313" key="4">
    <source>
        <dbReference type="Proteomes" id="UP000009058"/>
    </source>
</evidence>
<dbReference type="PANTHER" id="PTHR35043">
    <property type="entry name" value="TRANSCRIPTION FACTOR DOMAIN-CONTAINING PROTEIN"/>
    <property type="match status" value="1"/>
</dbReference>
<evidence type="ECO:0000313" key="3">
    <source>
        <dbReference type="EMBL" id="EHA51392.1"/>
    </source>
</evidence>
<dbReference type="Proteomes" id="UP000009058">
    <property type="component" value="Chromosome 3"/>
</dbReference>
<keyword evidence="1" id="KW-1133">Transmembrane helix</keyword>
<proteinExistence type="predicted"/>
<reference key="2">
    <citation type="submission" date="2011-05" db="EMBL/GenBank/DDBJ databases">
        <title>The Genome Sequence of Magnaporthe oryzae 70-15.</title>
        <authorList>
            <consortium name="The Broad Institute Genome Sequencing Platform"/>
            <person name="Ma L.-J."/>
            <person name="Dead R."/>
            <person name="Young S.K."/>
            <person name="Zeng Q."/>
            <person name="Gargeya S."/>
            <person name="Fitzgerald M."/>
            <person name="Haas B."/>
            <person name="Abouelleil A."/>
            <person name="Alvarado L."/>
            <person name="Arachchi H.M."/>
            <person name="Berlin A."/>
            <person name="Brown A."/>
            <person name="Chapman S.B."/>
            <person name="Chen Z."/>
            <person name="Dunbar C."/>
            <person name="Freedman E."/>
            <person name="Gearin G."/>
            <person name="Gellesch M."/>
            <person name="Goldberg J."/>
            <person name="Griggs A."/>
            <person name="Gujja S."/>
            <person name="Heiman D."/>
            <person name="Howarth C."/>
            <person name="Larson L."/>
            <person name="Lui A."/>
            <person name="MacDonald P.J.P."/>
            <person name="Mehta T."/>
            <person name="Montmayeur A."/>
            <person name="Murphy C."/>
            <person name="Neiman D."/>
            <person name="Pearson M."/>
            <person name="Priest M."/>
            <person name="Roberts A."/>
            <person name="Saif S."/>
            <person name="Shea T."/>
            <person name="Shenoy N."/>
            <person name="Sisk P."/>
            <person name="Stolte C."/>
            <person name="Sykes S."/>
            <person name="Yandava C."/>
            <person name="Wortman J."/>
            <person name="Nusbaum C."/>
            <person name="Birren B."/>
        </authorList>
    </citation>
    <scope>NUCLEOTIDE SEQUENCE</scope>
    <source>
        <strain>70-15</strain>
    </source>
</reference>